<keyword evidence="3" id="KW-1185">Reference proteome</keyword>
<evidence type="ECO:0000256" key="1">
    <source>
        <dbReference type="SAM" id="Phobius"/>
    </source>
</evidence>
<proteinExistence type="predicted"/>
<dbReference type="EMBL" id="AVFL01000040">
    <property type="protein sequence ID" value="EWY36575.1"/>
    <property type="molecule type" value="Genomic_DNA"/>
</dbReference>
<keyword evidence="1" id="KW-1133">Transmembrane helix</keyword>
<dbReference type="Proteomes" id="UP000019486">
    <property type="component" value="Unassembled WGS sequence"/>
</dbReference>
<keyword evidence="1" id="KW-0812">Transmembrane</keyword>
<protein>
    <submittedName>
        <fullName evidence="2">Uncharacterized protein</fullName>
    </submittedName>
</protein>
<dbReference type="AlphaFoldDB" id="W9GRN4"/>
<organism evidence="2 3">
    <name type="scientific">Skermanella stibiiresistens SB22</name>
    <dbReference type="NCBI Taxonomy" id="1385369"/>
    <lineage>
        <taxon>Bacteria</taxon>
        <taxon>Pseudomonadati</taxon>
        <taxon>Pseudomonadota</taxon>
        <taxon>Alphaproteobacteria</taxon>
        <taxon>Rhodospirillales</taxon>
        <taxon>Azospirillaceae</taxon>
        <taxon>Skermanella</taxon>
    </lineage>
</organism>
<feature type="transmembrane region" description="Helical" evidence="1">
    <location>
        <begin position="33"/>
        <end position="51"/>
    </location>
</feature>
<evidence type="ECO:0000313" key="2">
    <source>
        <dbReference type="EMBL" id="EWY36575.1"/>
    </source>
</evidence>
<gene>
    <name evidence="2" type="ORF">N825_26425</name>
</gene>
<accession>W9GRN4</accession>
<sequence length="60" mass="6659">MPSTFWMLVCLYLIVAAVSVMETGFVMHEDSPLAPVVVCLVALLHGLGWPFRMALDARRP</sequence>
<feature type="transmembrane region" description="Helical" evidence="1">
    <location>
        <begin position="5"/>
        <end position="27"/>
    </location>
</feature>
<reference evidence="2 3" key="1">
    <citation type="submission" date="2013-08" db="EMBL/GenBank/DDBJ databases">
        <title>The genome sequence of Skermanella stibiiresistens.</title>
        <authorList>
            <person name="Zhu W."/>
            <person name="Wang G."/>
        </authorList>
    </citation>
    <scope>NUCLEOTIDE SEQUENCE [LARGE SCALE GENOMIC DNA]</scope>
    <source>
        <strain evidence="2 3">SB22</strain>
    </source>
</reference>
<evidence type="ECO:0000313" key="3">
    <source>
        <dbReference type="Proteomes" id="UP000019486"/>
    </source>
</evidence>
<dbReference type="STRING" id="1385369.N825_26425"/>
<comment type="caution">
    <text evidence="2">The sequence shown here is derived from an EMBL/GenBank/DDBJ whole genome shotgun (WGS) entry which is preliminary data.</text>
</comment>
<keyword evidence="1" id="KW-0472">Membrane</keyword>
<name>W9GRN4_9PROT</name>